<keyword evidence="2" id="KW-1185">Reference proteome</keyword>
<comment type="caution">
    <text evidence="1">The sequence shown here is derived from an EMBL/GenBank/DDBJ whole genome shotgun (WGS) entry which is preliminary data.</text>
</comment>
<dbReference type="EMBL" id="JACEIK010027495">
    <property type="protein sequence ID" value="MCE5166623.1"/>
    <property type="molecule type" value="Genomic_DNA"/>
</dbReference>
<sequence length="128" mass="13859">MGATSRASLSDAASNQNPTLMSSRVDVIQSTYRGEGKGKELSTGMEGFVRISYYLRYCFCFEKNESQVSSSGHAGELQPETELWTGFGVSFTLAAELNQKARQNRSTALERTSLESTAIDISSGTSVP</sequence>
<organism evidence="1 2">
    <name type="scientific">Datura stramonium</name>
    <name type="common">Jimsonweed</name>
    <name type="synonym">Common thornapple</name>
    <dbReference type="NCBI Taxonomy" id="4076"/>
    <lineage>
        <taxon>Eukaryota</taxon>
        <taxon>Viridiplantae</taxon>
        <taxon>Streptophyta</taxon>
        <taxon>Embryophyta</taxon>
        <taxon>Tracheophyta</taxon>
        <taxon>Spermatophyta</taxon>
        <taxon>Magnoliopsida</taxon>
        <taxon>eudicotyledons</taxon>
        <taxon>Gunneridae</taxon>
        <taxon>Pentapetalae</taxon>
        <taxon>asterids</taxon>
        <taxon>lamiids</taxon>
        <taxon>Solanales</taxon>
        <taxon>Solanaceae</taxon>
        <taxon>Solanoideae</taxon>
        <taxon>Datureae</taxon>
        <taxon>Datura</taxon>
    </lineage>
</organism>
<name>A0ABS8Y4E4_DATST</name>
<reference evidence="1 2" key="1">
    <citation type="journal article" date="2021" name="BMC Genomics">
        <title>Datura genome reveals duplications of psychoactive alkaloid biosynthetic genes and high mutation rate following tissue culture.</title>
        <authorList>
            <person name="Rajewski A."/>
            <person name="Carter-House D."/>
            <person name="Stajich J."/>
            <person name="Litt A."/>
        </authorList>
    </citation>
    <scope>NUCLEOTIDE SEQUENCE [LARGE SCALE GENOMIC DNA]</scope>
    <source>
        <strain evidence="1">AR-01</strain>
    </source>
</reference>
<gene>
    <name evidence="1" type="ORF">HAX54_022745</name>
</gene>
<dbReference type="Proteomes" id="UP000823775">
    <property type="component" value="Unassembled WGS sequence"/>
</dbReference>
<protein>
    <submittedName>
        <fullName evidence="1">Uncharacterized protein</fullName>
    </submittedName>
</protein>
<evidence type="ECO:0000313" key="1">
    <source>
        <dbReference type="EMBL" id="MCE5166623.1"/>
    </source>
</evidence>
<proteinExistence type="predicted"/>
<accession>A0ABS8Y4E4</accession>
<evidence type="ECO:0000313" key="2">
    <source>
        <dbReference type="Proteomes" id="UP000823775"/>
    </source>
</evidence>